<evidence type="ECO:0000256" key="23">
    <source>
        <dbReference type="RuleBase" id="RU362060"/>
    </source>
</evidence>
<comment type="cofactor">
    <cofactor evidence="20 23">
        <name>heme b</name>
        <dbReference type="ChEBI" id="CHEBI:60344"/>
    </cofactor>
    <text evidence="20 23">Binds 1 heme b (iron(II)-protoporphyrin IX) group per subunit.</text>
</comment>
<feature type="binding site" evidence="20">
    <location>
        <position position="256"/>
    </location>
    <ligand>
        <name>Ca(2+)</name>
        <dbReference type="ChEBI" id="CHEBI:29108"/>
        <label>2</label>
    </ligand>
</feature>
<evidence type="ECO:0000256" key="21">
    <source>
        <dbReference type="PIRSR" id="PIRSR600823-4"/>
    </source>
</evidence>
<comment type="caution">
    <text evidence="25">The sequence shown here is derived from an EMBL/GenBank/DDBJ whole genome shotgun (WGS) entry which is preliminary data.</text>
</comment>
<keyword evidence="15" id="KW-0325">Glycoprotein</keyword>
<dbReference type="OrthoDB" id="2113341at2759"/>
<reference evidence="25" key="2">
    <citation type="journal article" date="2022" name="Hortic Res">
        <title>The genome of Dioscorea zingiberensis sheds light on the biosynthesis, origin and evolution of the medicinally important diosgenin saponins.</title>
        <authorList>
            <person name="Li Y."/>
            <person name="Tan C."/>
            <person name="Li Z."/>
            <person name="Guo J."/>
            <person name="Li S."/>
            <person name="Chen X."/>
            <person name="Wang C."/>
            <person name="Dai X."/>
            <person name="Yang H."/>
            <person name="Song W."/>
            <person name="Hou L."/>
            <person name="Xu J."/>
            <person name="Tong Z."/>
            <person name="Xu A."/>
            <person name="Yuan X."/>
            <person name="Wang W."/>
            <person name="Yang Q."/>
            <person name="Chen L."/>
            <person name="Sun Z."/>
            <person name="Wang K."/>
            <person name="Pan B."/>
            <person name="Chen J."/>
            <person name="Bao Y."/>
            <person name="Liu F."/>
            <person name="Qi X."/>
            <person name="Gang D.R."/>
            <person name="Wen J."/>
            <person name="Li J."/>
        </authorList>
    </citation>
    <scope>NUCLEOTIDE SEQUENCE</scope>
    <source>
        <strain evidence="25">Dzin_1.0</strain>
    </source>
</reference>
<evidence type="ECO:0000256" key="14">
    <source>
        <dbReference type="ARBA" id="ARBA00023157"/>
    </source>
</evidence>
<evidence type="ECO:0000256" key="9">
    <source>
        <dbReference type="ARBA" id="ARBA00022723"/>
    </source>
</evidence>
<dbReference type="Gene3D" id="1.10.520.10">
    <property type="match status" value="1"/>
</dbReference>
<name>A0A9D5C491_9LILI</name>
<dbReference type="InterPro" id="IPR000823">
    <property type="entry name" value="Peroxidase_pln"/>
</dbReference>
<dbReference type="PANTHER" id="PTHR31517">
    <property type="match status" value="1"/>
</dbReference>
<evidence type="ECO:0000256" key="1">
    <source>
        <dbReference type="ARBA" id="ARBA00000189"/>
    </source>
</evidence>
<feature type="binding site" evidence="20">
    <location>
        <position position="83"/>
    </location>
    <ligand>
        <name>Ca(2+)</name>
        <dbReference type="ChEBI" id="CHEBI:29108"/>
        <label>1</label>
    </ligand>
</feature>
<dbReference type="PROSITE" id="PS50873">
    <property type="entry name" value="PEROXIDASE_4"/>
    <property type="match status" value="1"/>
</dbReference>
<keyword evidence="11 20" id="KW-0106">Calcium</keyword>
<comment type="similarity">
    <text evidence="23">Belongs to the peroxidase family. Classical plant (class III) peroxidase subfamily.</text>
</comment>
<dbReference type="GO" id="GO:0046872">
    <property type="term" value="F:metal ion binding"/>
    <property type="evidence" value="ECO:0007669"/>
    <property type="project" value="UniProtKB-UniRule"/>
</dbReference>
<keyword evidence="14 22" id="KW-1015">Disulfide bond</keyword>
<comment type="catalytic activity">
    <reaction evidence="1 23">
        <text>2 a phenolic donor + H2O2 = 2 a phenolic radical donor + 2 H2O</text>
        <dbReference type="Rhea" id="RHEA:56136"/>
        <dbReference type="ChEBI" id="CHEBI:15377"/>
        <dbReference type="ChEBI" id="CHEBI:16240"/>
        <dbReference type="ChEBI" id="CHEBI:139520"/>
        <dbReference type="ChEBI" id="CHEBI:139521"/>
        <dbReference type="EC" id="1.11.1.7"/>
    </reaction>
</comment>
<feature type="binding site" evidence="20">
    <location>
        <position position="248"/>
    </location>
    <ligand>
        <name>Ca(2+)</name>
        <dbReference type="ChEBI" id="CHEBI:29108"/>
        <label>2</label>
    </ligand>
</feature>
<dbReference type="GO" id="GO:0140825">
    <property type="term" value="F:lactoperoxidase activity"/>
    <property type="evidence" value="ECO:0007669"/>
    <property type="project" value="UniProtKB-EC"/>
</dbReference>
<feature type="disulfide bond" evidence="22">
    <location>
        <begin position="206"/>
        <end position="238"/>
    </location>
</feature>
<evidence type="ECO:0000256" key="4">
    <source>
        <dbReference type="ARBA" id="ARBA00006873"/>
    </source>
</evidence>
<feature type="active site" description="Proton acceptor" evidence="18">
    <location>
        <position position="77"/>
    </location>
</feature>
<feature type="binding site" evidence="20">
    <location>
        <position position="96"/>
    </location>
    <ligand>
        <name>Ca(2+)</name>
        <dbReference type="ChEBI" id="CHEBI:29108"/>
        <label>1</label>
    </ligand>
</feature>
<comment type="subcellular location">
    <subcellularLocation>
        <location evidence="3 23">Secreted</location>
    </subcellularLocation>
</comment>
<dbReference type="Pfam" id="PF00141">
    <property type="entry name" value="peroxidase"/>
    <property type="match status" value="1"/>
</dbReference>
<feature type="binding site" evidence="19">
    <location>
        <position position="169"/>
    </location>
    <ligand>
        <name>substrate</name>
    </ligand>
</feature>
<feature type="disulfide bond" evidence="22">
    <location>
        <begin position="46"/>
        <end position="122"/>
    </location>
</feature>
<dbReference type="PROSITE" id="PS00435">
    <property type="entry name" value="PEROXIDASE_1"/>
    <property type="match status" value="1"/>
</dbReference>
<evidence type="ECO:0000256" key="12">
    <source>
        <dbReference type="ARBA" id="ARBA00023002"/>
    </source>
</evidence>
<keyword evidence="10 23" id="KW-0732">Signal</keyword>
<comment type="cofactor">
    <cofactor evidence="20 23">
        <name>Ca(2+)</name>
        <dbReference type="ChEBI" id="CHEBI:29108"/>
    </cofactor>
    <text evidence="20 23">Binds 2 calcium ions per subunit.</text>
</comment>
<dbReference type="GO" id="GO:0005576">
    <property type="term" value="C:extracellular region"/>
    <property type="evidence" value="ECO:0007669"/>
    <property type="project" value="UniProtKB-SubCell"/>
</dbReference>
<feature type="disulfide bond" evidence="22">
    <location>
        <begin position="79"/>
        <end position="84"/>
    </location>
</feature>
<evidence type="ECO:0000256" key="8">
    <source>
        <dbReference type="ARBA" id="ARBA00022617"/>
    </source>
</evidence>
<evidence type="ECO:0000256" key="19">
    <source>
        <dbReference type="PIRSR" id="PIRSR600823-2"/>
    </source>
</evidence>
<dbReference type="CDD" id="cd00693">
    <property type="entry name" value="secretory_peroxidase"/>
    <property type="match status" value="1"/>
</dbReference>
<evidence type="ECO:0000256" key="6">
    <source>
        <dbReference type="ARBA" id="ARBA00022525"/>
    </source>
</evidence>
<evidence type="ECO:0000256" key="16">
    <source>
        <dbReference type="ARBA" id="ARBA00023283"/>
    </source>
</evidence>
<evidence type="ECO:0000313" key="25">
    <source>
        <dbReference type="EMBL" id="KAJ0966216.1"/>
    </source>
</evidence>
<dbReference type="EC" id="1.11.1.7" evidence="5 23"/>
<feature type="chain" id="PRO_5039759378" description="Peroxidase" evidence="23">
    <location>
        <begin position="21"/>
        <end position="329"/>
    </location>
</feature>
<feature type="site" description="Transition state stabilizer" evidence="21">
    <location>
        <position position="73"/>
    </location>
</feature>
<dbReference type="GO" id="GO:0042744">
    <property type="term" value="P:hydrogen peroxide catabolic process"/>
    <property type="evidence" value="ECO:0007669"/>
    <property type="project" value="UniProtKB-KW"/>
</dbReference>
<protein>
    <recommendedName>
        <fullName evidence="5 23">Peroxidase</fullName>
        <ecNumber evidence="5 23">1.11.1.7</ecNumber>
    </recommendedName>
</protein>
<evidence type="ECO:0000256" key="5">
    <source>
        <dbReference type="ARBA" id="ARBA00012313"/>
    </source>
</evidence>
<keyword evidence="26" id="KW-1185">Reference proteome</keyword>
<keyword evidence="9 20" id="KW-0479">Metal-binding</keyword>
<feature type="binding site" evidence="20">
    <location>
        <position position="81"/>
    </location>
    <ligand>
        <name>Ca(2+)</name>
        <dbReference type="ChEBI" id="CHEBI:29108"/>
        <label>1</label>
    </ligand>
</feature>
<evidence type="ECO:0000313" key="26">
    <source>
        <dbReference type="Proteomes" id="UP001085076"/>
    </source>
</evidence>
<feature type="binding site" evidence="20">
    <location>
        <position position="85"/>
    </location>
    <ligand>
        <name>Ca(2+)</name>
        <dbReference type="ChEBI" id="CHEBI:29108"/>
        <label>1</label>
    </ligand>
</feature>
<comment type="function">
    <text evidence="2">Removal of H(2)O(2), oxidation of toxic reductants, biosynthesis and degradation of lignin, suberization, auxin catabolism, response to environmental stresses such as wounding, pathogen attack and oxidative stress. These functions might be dependent on each isozyme/isoform in each plant tissue.</text>
</comment>
<keyword evidence="13 20" id="KW-0408">Iron</keyword>
<dbReference type="AlphaFoldDB" id="A0A9D5C491"/>
<evidence type="ECO:0000256" key="17">
    <source>
        <dbReference type="ARBA" id="ARBA00023324"/>
    </source>
</evidence>
<dbReference type="InterPro" id="IPR033905">
    <property type="entry name" value="Secretory_peroxidase"/>
</dbReference>
<dbReference type="PRINTS" id="PR00461">
    <property type="entry name" value="PLPEROXIDASE"/>
</dbReference>
<evidence type="ECO:0000256" key="3">
    <source>
        <dbReference type="ARBA" id="ARBA00004613"/>
    </source>
</evidence>
<dbReference type="InterPro" id="IPR002016">
    <property type="entry name" value="Haem_peroxidase"/>
</dbReference>
<dbReference type="Gene3D" id="1.10.420.10">
    <property type="entry name" value="Peroxidase, domain 2"/>
    <property type="match status" value="1"/>
</dbReference>
<gene>
    <name evidence="25" type="ORF">J5N97_027354</name>
</gene>
<dbReference type="InterPro" id="IPR019794">
    <property type="entry name" value="Peroxidases_AS"/>
</dbReference>
<comment type="similarity">
    <text evidence="4">Belongs to the peroxidase family. Ascorbate peroxidase subfamily.</text>
</comment>
<dbReference type="FunFam" id="1.10.420.10:FF:000001">
    <property type="entry name" value="Peroxidase"/>
    <property type="match status" value="1"/>
</dbReference>
<feature type="binding site" evidence="20">
    <location>
        <position position="78"/>
    </location>
    <ligand>
        <name>Ca(2+)</name>
        <dbReference type="ChEBI" id="CHEBI:29108"/>
        <label>1</label>
    </ligand>
</feature>
<organism evidence="25 26">
    <name type="scientific">Dioscorea zingiberensis</name>
    <dbReference type="NCBI Taxonomy" id="325984"/>
    <lineage>
        <taxon>Eukaryota</taxon>
        <taxon>Viridiplantae</taxon>
        <taxon>Streptophyta</taxon>
        <taxon>Embryophyta</taxon>
        <taxon>Tracheophyta</taxon>
        <taxon>Spermatophyta</taxon>
        <taxon>Magnoliopsida</taxon>
        <taxon>Liliopsida</taxon>
        <taxon>Dioscoreales</taxon>
        <taxon>Dioscoreaceae</taxon>
        <taxon>Dioscorea</taxon>
    </lineage>
</organism>
<evidence type="ECO:0000256" key="2">
    <source>
        <dbReference type="ARBA" id="ARBA00002322"/>
    </source>
</evidence>
<keyword evidence="8 23" id="KW-0349">Heme</keyword>
<dbReference type="PROSITE" id="PS00436">
    <property type="entry name" value="PEROXIDASE_2"/>
    <property type="match status" value="1"/>
</dbReference>
<dbReference type="EMBL" id="JAGGNH010000008">
    <property type="protein sequence ID" value="KAJ0966216.1"/>
    <property type="molecule type" value="Genomic_DNA"/>
</dbReference>
<feature type="binding site" evidence="20">
    <location>
        <position position="200"/>
    </location>
    <ligand>
        <name>Ca(2+)</name>
        <dbReference type="ChEBI" id="CHEBI:29108"/>
        <label>2</label>
    </ligand>
</feature>
<keyword evidence="7 23" id="KW-0575">Peroxidase</keyword>
<feature type="signal peptide" evidence="23">
    <location>
        <begin position="1"/>
        <end position="20"/>
    </location>
</feature>
<accession>A0A9D5C491</accession>
<sequence length="329" mass="36838">MAPSLSFKLLMFLVPYFVMALGSQTPSSETVPKADQLTFSHYEKTCPNMEAIVHKKVAKWIKEDYTLAASLIRLHFHDCAVRGCDASILLNHNDSERRAKGSETLRGFEVIDKIKEEMEKKCPKTVSCADILTAVARDATVKIGGPFWEVPYGRKDGLVSLAKEADLVPMGHENITHLIEFFESIDLNLLDLVVLSGSHTIGRSTCGSIQQRLYNHKGNGKPDPTIDPRYLNYLRRKCRWASEYVQLDATTPTKFDSMYYTNLQRKMGLLSTDQLLYSDSRTAPIVAALASQPDLFYQQFAVSMVNLGNAQVLTGDEGEIRTNCNFVNA</sequence>
<reference evidence="25" key="1">
    <citation type="submission" date="2021-03" db="EMBL/GenBank/DDBJ databases">
        <authorList>
            <person name="Li Z."/>
            <person name="Yang C."/>
        </authorList>
    </citation>
    <scope>NUCLEOTIDE SEQUENCE</scope>
    <source>
        <strain evidence="25">Dzin_1.0</strain>
        <tissue evidence="25">Leaf</tissue>
    </source>
</reference>
<dbReference type="PRINTS" id="PR00458">
    <property type="entry name" value="PEROXIDASE"/>
</dbReference>
<proteinExistence type="inferred from homology"/>
<feature type="binding site" description="axial binding residue" evidence="20">
    <location>
        <position position="199"/>
    </location>
    <ligand>
        <name>heme b</name>
        <dbReference type="ChEBI" id="CHEBI:60344"/>
    </ligand>
    <ligandPart>
        <name>Fe</name>
        <dbReference type="ChEBI" id="CHEBI:18248"/>
    </ligandPart>
</feature>
<keyword evidence="12 23" id="KW-0560">Oxidoreductase</keyword>
<evidence type="ECO:0000256" key="22">
    <source>
        <dbReference type="PIRSR" id="PIRSR600823-5"/>
    </source>
</evidence>
<dbReference type="Proteomes" id="UP001085076">
    <property type="component" value="Miscellaneous, Linkage group lg08"/>
</dbReference>
<evidence type="ECO:0000256" key="7">
    <source>
        <dbReference type="ARBA" id="ARBA00022559"/>
    </source>
</evidence>
<evidence type="ECO:0000259" key="24">
    <source>
        <dbReference type="PROSITE" id="PS50873"/>
    </source>
</evidence>
<evidence type="ECO:0000256" key="15">
    <source>
        <dbReference type="ARBA" id="ARBA00023180"/>
    </source>
</evidence>
<keyword evidence="16" id="KW-0873">Pyrrolidone carboxylic acid</keyword>
<evidence type="ECO:0000256" key="10">
    <source>
        <dbReference type="ARBA" id="ARBA00022729"/>
    </source>
</evidence>
<evidence type="ECO:0000256" key="11">
    <source>
        <dbReference type="ARBA" id="ARBA00022837"/>
    </source>
</evidence>
<feature type="domain" description="Plant heme peroxidase family profile" evidence="24">
    <location>
        <begin position="36"/>
        <end position="328"/>
    </location>
</feature>
<dbReference type="FunFam" id="1.10.520.10:FF:000006">
    <property type="entry name" value="Peroxidase"/>
    <property type="match status" value="1"/>
</dbReference>
<dbReference type="GO" id="GO:0020037">
    <property type="term" value="F:heme binding"/>
    <property type="evidence" value="ECO:0007669"/>
    <property type="project" value="UniProtKB-UniRule"/>
</dbReference>
<evidence type="ECO:0000256" key="18">
    <source>
        <dbReference type="PIRSR" id="PIRSR600823-1"/>
    </source>
</evidence>
<dbReference type="InterPro" id="IPR010255">
    <property type="entry name" value="Haem_peroxidase_sf"/>
</dbReference>
<evidence type="ECO:0000256" key="20">
    <source>
        <dbReference type="PIRSR" id="PIRSR600823-3"/>
    </source>
</evidence>
<dbReference type="GO" id="GO:0006979">
    <property type="term" value="P:response to oxidative stress"/>
    <property type="evidence" value="ECO:0007669"/>
    <property type="project" value="UniProtKB-UniRule"/>
</dbReference>
<dbReference type="PANTHER" id="PTHR31517:SF17">
    <property type="entry name" value="PEROXIDASE 6"/>
    <property type="match status" value="1"/>
</dbReference>
<feature type="binding site" evidence="20">
    <location>
        <position position="87"/>
    </location>
    <ligand>
        <name>Ca(2+)</name>
        <dbReference type="ChEBI" id="CHEBI:29108"/>
        <label>1</label>
    </ligand>
</feature>
<keyword evidence="17 23" id="KW-0376">Hydrogen peroxide</keyword>
<dbReference type="SUPFAM" id="SSF48113">
    <property type="entry name" value="Heme-dependent peroxidases"/>
    <property type="match status" value="1"/>
</dbReference>
<keyword evidence="6 23" id="KW-0964">Secreted</keyword>
<feature type="binding site" evidence="20">
    <location>
        <position position="251"/>
    </location>
    <ligand>
        <name>Ca(2+)</name>
        <dbReference type="ChEBI" id="CHEBI:29108"/>
        <label>2</label>
    </ligand>
</feature>
<dbReference type="InterPro" id="IPR019793">
    <property type="entry name" value="Peroxidases_heam-ligand_BS"/>
</dbReference>
<feature type="disulfide bond" evidence="22">
    <location>
        <begin position="128"/>
        <end position="324"/>
    </location>
</feature>
<evidence type="ECO:0000256" key="13">
    <source>
        <dbReference type="ARBA" id="ARBA00023004"/>
    </source>
</evidence>